<gene>
    <name evidence="7" type="ORF">GOP47_0025087</name>
</gene>
<comment type="subcellular location">
    <subcellularLocation>
        <location evidence="1 4">Nucleus</location>
        <location evidence="1 4">Nucleolus</location>
    </subcellularLocation>
</comment>
<evidence type="ECO:0000256" key="2">
    <source>
        <dbReference type="ARBA" id="ARBA00010782"/>
    </source>
</evidence>
<comment type="similarity">
    <text evidence="2 4">Belongs to the RPF2 family.</text>
</comment>
<dbReference type="GO" id="GO:0000027">
    <property type="term" value="P:ribosomal large subunit assembly"/>
    <property type="evidence" value="ECO:0007669"/>
    <property type="project" value="InterPro"/>
</dbReference>
<feature type="domain" description="Brix" evidence="6">
    <location>
        <begin position="50"/>
        <end position="261"/>
    </location>
</feature>
<accession>A0A9D4Z4W6</accession>
<dbReference type="GO" id="GO:0000463">
    <property type="term" value="P:maturation of LSU-rRNA from tricistronic rRNA transcript (SSU-rRNA, 5.8S rRNA, LSU-rRNA)"/>
    <property type="evidence" value="ECO:0007669"/>
    <property type="project" value="TreeGrafter"/>
</dbReference>
<sequence length="336" mass="38092">CVCVCVWVRERERERAQPPTVNMLRVVKPKTKRGLRELEKRAPKLTENGKKVLLLHGTTTSVIIKGVLSDLYSLRKAGENAIKYTKKNANIRPFESGGESYLEYLSRRTDCSLFVFGSHSKKRPHNLVIGRMYDHHVYDLIEVGVEQFEPMVTFGGAKKYSPQEGSKPCLVFIGEGFEQDDQLKHLKEILIDVLRGEVVEAINLAGLDKVFLCVAVGKKVYFKHCAIRLKKSGTKVPRIELIEAGPSMDLIIRRNRLPNEELRKEAMKTAWKSSKHKVKNVSRDSLAGKVGRIYMPRQEVNGMALAKMKGLKRRRQEASSDPGASKKARDNHNEEV</sequence>
<dbReference type="InterPro" id="IPR039770">
    <property type="entry name" value="Rpf2"/>
</dbReference>
<dbReference type="GO" id="GO:0019843">
    <property type="term" value="F:rRNA binding"/>
    <property type="evidence" value="ECO:0007669"/>
    <property type="project" value="UniProtKB-UniRule"/>
</dbReference>
<dbReference type="Proteomes" id="UP000886520">
    <property type="component" value="Chromosome 24"/>
</dbReference>
<dbReference type="GO" id="GO:0005730">
    <property type="term" value="C:nucleolus"/>
    <property type="evidence" value="ECO:0007669"/>
    <property type="project" value="UniProtKB-SubCell"/>
</dbReference>
<feature type="region of interest" description="Disordered" evidence="5">
    <location>
        <begin position="308"/>
        <end position="336"/>
    </location>
</feature>
<keyword evidence="8" id="KW-1185">Reference proteome</keyword>
<evidence type="ECO:0000313" key="8">
    <source>
        <dbReference type="Proteomes" id="UP000886520"/>
    </source>
</evidence>
<evidence type="ECO:0000256" key="5">
    <source>
        <dbReference type="SAM" id="MobiDB-lite"/>
    </source>
</evidence>
<evidence type="ECO:0000259" key="6">
    <source>
        <dbReference type="PROSITE" id="PS50833"/>
    </source>
</evidence>
<evidence type="ECO:0000256" key="1">
    <source>
        <dbReference type="ARBA" id="ARBA00004604"/>
    </source>
</evidence>
<proteinExistence type="inferred from homology"/>
<dbReference type="InterPro" id="IPR007109">
    <property type="entry name" value="Brix"/>
</dbReference>
<dbReference type="SMART" id="SM00879">
    <property type="entry name" value="Brix"/>
    <property type="match status" value="1"/>
</dbReference>
<reference evidence="7" key="1">
    <citation type="submission" date="2021-01" db="EMBL/GenBank/DDBJ databases">
        <title>Adiantum capillus-veneris genome.</title>
        <authorList>
            <person name="Fang Y."/>
            <person name="Liao Q."/>
        </authorList>
    </citation>
    <scope>NUCLEOTIDE SEQUENCE</scope>
    <source>
        <strain evidence="7">H3</strain>
        <tissue evidence="7">Leaf</tissue>
    </source>
</reference>
<feature type="compositionally biased region" description="Basic and acidic residues" evidence="5">
    <location>
        <begin position="327"/>
        <end position="336"/>
    </location>
</feature>
<dbReference type="Pfam" id="PF04427">
    <property type="entry name" value="Brix"/>
    <property type="match status" value="1"/>
</dbReference>
<dbReference type="PROSITE" id="PS50833">
    <property type="entry name" value="BRIX"/>
    <property type="match status" value="1"/>
</dbReference>
<dbReference type="PANTHER" id="PTHR12728:SF0">
    <property type="entry name" value="RIBOSOME PRODUCTION FACTOR 2 HOMOLOG"/>
    <property type="match status" value="1"/>
</dbReference>
<dbReference type="EMBL" id="JABFUD020000024">
    <property type="protein sequence ID" value="KAI5060667.1"/>
    <property type="molecule type" value="Genomic_DNA"/>
</dbReference>
<organism evidence="7 8">
    <name type="scientific">Adiantum capillus-veneris</name>
    <name type="common">Maidenhair fern</name>
    <dbReference type="NCBI Taxonomy" id="13818"/>
    <lineage>
        <taxon>Eukaryota</taxon>
        <taxon>Viridiplantae</taxon>
        <taxon>Streptophyta</taxon>
        <taxon>Embryophyta</taxon>
        <taxon>Tracheophyta</taxon>
        <taxon>Polypodiopsida</taxon>
        <taxon>Polypodiidae</taxon>
        <taxon>Polypodiales</taxon>
        <taxon>Pteridineae</taxon>
        <taxon>Pteridaceae</taxon>
        <taxon>Vittarioideae</taxon>
        <taxon>Adiantum</taxon>
    </lineage>
</organism>
<evidence type="ECO:0000256" key="3">
    <source>
        <dbReference type="ARBA" id="ARBA00023242"/>
    </source>
</evidence>
<evidence type="ECO:0000313" key="7">
    <source>
        <dbReference type="EMBL" id="KAI5060667.1"/>
    </source>
</evidence>
<dbReference type="AlphaFoldDB" id="A0A9D4Z4W6"/>
<comment type="caution">
    <text evidence="7">The sequence shown here is derived from an EMBL/GenBank/DDBJ whole genome shotgun (WGS) entry which is preliminary data.</text>
</comment>
<protein>
    <recommendedName>
        <fullName evidence="4">Ribosome production factor 2 homolog</fullName>
    </recommendedName>
    <alternativeName>
        <fullName evidence="4">Ribosome biogenesis protein RPF2 homolog</fullName>
    </alternativeName>
</protein>
<dbReference type="PANTHER" id="PTHR12728">
    <property type="entry name" value="BRIX DOMAIN CONTAINING PROTEIN"/>
    <property type="match status" value="1"/>
</dbReference>
<evidence type="ECO:0000256" key="4">
    <source>
        <dbReference type="RuleBase" id="RU367086"/>
    </source>
</evidence>
<keyword evidence="3 4" id="KW-0539">Nucleus</keyword>
<name>A0A9D4Z4W6_ADICA</name>
<feature type="non-terminal residue" evidence="7">
    <location>
        <position position="1"/>
    </location>
</feature>
<dbReference type="OrthoDB" id="407658at2759"/>